<reference evidence="1" key="1">
    <citation type="submission" date="2023-05" db="EMBL/GenBank/DDBJ databases">
        <authorList>
            <person name="Zhang X."/>
        </authorList>
    </citation>
    <scope>NUCLEOTIDE SEQUENCE</scope>
    <source>
        <strain evidence="1">BD1B2-1</strain>
    </source>
</reference>
<comment type="caution">
    <text evidence="1">The sequence shown here is derived from an EMBL/GenBank/DDBJ whole genome shotgun (WGS) entry which is preliminary data.</text>
</comment>
<sequence length="265" mass="30253">MTHQQILDKLAAKYLVQSIDDDISRLTWYAMAYDKQGNQQSHLTYILPKLLLRWNCILHADSKEVSEHYKQKAVLALAVTLHKYGFADPVLTQNAIQAIDLLNQEVVLSDGFFRKSEEIKKVISAAPVALKRKPAMPESITFYRPKDVVSIQLDGKFYAAYIHKLTGPNEAPIIEFYEGEFDCVPIIQDLDNRKAKGQRYNDDKERIARFAIYGMKYMPDLANQIQLIGACIESTPANEHLTASVGLYTMSDLFDIQSDIQQMFR</sequence>
<keyword evidence="2" id="KW-1185">Reference proteome</keyword>
<evidence type="ECO:0000313" key="1">
    <source>
        <dbReference type="EMBL" id="MDJ1505500.1"/>
    </source>
</evidence>
<evidence type="ECO:0000313" key="2">
    <source>
        <dbReference type="Proteomes" id="UP001232063"/>
    </source>
</evidence>
<name>A0AAE3UHI6_9BACT</name>
<organism evidence="1 2">
    <name type="scientific">Xanthocytophaga agilis</name>
    <dbReference type="NCBI Taxonomy" id="3048010"/>
    <lineage>
        <taxon>Bacteria</taxon>
        <taxon>Pseudomonadati</taxon>
        <taxon>Bacteroidota</taxon>
        <taxon>Cytophagia</taxon>
        <taxon>Cytophagales</taxon>
        <taxon>Rhodocytophagaceae</taxon>
        <taxon>Xanthocytophaga</taxon>
    </lineage>
</organism>
<dbReference type="EMBL" id="JASJOU010000016">
    <property type="protein sequence ID" value="MDJ1505500.1"/>
    <property type="molecule type" value="Genomic_DNA"/>
</dbReference>
<dbReference type="Proteomes" id="UP001232063">
    <property type="component" value="Unassembled WGS sequence"/>
</dbReference>
<protein>
    <submittedName>
        <fullName evidence="1">Uncharacterized protein</fullName>
    </submittedName>
</protein>
<proteinExistence type="predicted"/>
<gene>
    <name evidence="1" type="ORF">QNI22_32890</name>
</gene>
<accession>A0AAE3UHI6</accession>
<dbReference type="AlphaFoldDB" id="A0AAE3UHI6"/>
<dbReference type="RefSeq" id="WP_314517589.1">
    <property type="nucleotide sequence ID" value="NZ_JASJOU010000016.1"/>
</dbReference>